<evidence type="ECO:0000256" key="2">
    <source>
        <dbReference type="ARBA" id="ARBA00022845"/>
    </source>
</evidence>
<dbReference type="InterPro" id="IPR036107">
    <property type="entry name" value="CsrA_sf"/>
</dbReference>
<keyword evidence="1 4" id="KW-0963">Cytoplasm</keyword>
<keyword evidence="4" id="KW-0678">Repressor</keyword>
<organism evidence="5 6">
    <name type="scientific">Paenibacillus yanchengensis</name>
    <dbReference type="NCBI Taxonomy" id="2035833"/>
    <lineage>
        <taxon>Bacteria</taxon>
        <taxon>Bacillati</taxon>
        <taxon>Bacillota</taxon>
        <taxon>Bacilli</taxon>
        <taxon>Bacillales</taxon>
        <taxon>Paenibacillaceae</taxon>
        <taxon>Paenibacillus</taxon>
    </lineage>
</organism>
<protein>
    <recommendedName>
        <fullName evidence="4">Translational regulator CsrA</fullName>
    </recommendedName>
</protein>
<reference evidence="6" key="1">
    <citation type="journal article" date="2019" name="Int. J. Syst. Evol. Microbiol.">
        <title>The Global Catalogue of Microorganisms (GCM) 10K type strain sequencing project: providing services to taxonomists for standard genome sequencing and annotation.</title>
        <authorList>
            <consortium name="The Broad Institute Genomics Platform"/>
            <consortium name="The Broad Institute Genome Sequencing Center for Infectious Disease"/>
            <person name="Wu L."/>
            <person name="Ma J."/>
        </authorList>
    </citation>
    <scope>NUCLEOTIDE SEQUENCE [LARGE SCALE GENOMIC DNA]</scope>
    <source>
        <strain evidence="6">GH52</strain>
    </source>
</reference>
<accession>A0ABW4YMV0</accession>
<dbReference type="Pfam" id="PF02599">
    <property type="entry name" value="CsrA"/>
    <property type="match status" value="1"/>
</dbReference>
<gene>
    <name evidence="4 5" type="primary">csrA</name>
    <name evidence="5" type="ORF">ACFSJH_14790</name>
</gene>
<evidence type="ECO:0000256" key="3">
    <source>
        <dbReference type="ARBA" id="ARBA00022884"/>
    </source>
</evidence>
<dbReference type="PANTHER" id="PTHR34984:SF1">
    <property type="entry name" value="CARBON STORAGE REGULATOR"/>
    <property type="match status" value="1"/>
</dbReference>
<dbReference type="EMBL" id="JBHUHO010000033">
    <property type="protein sequence ID" value="MFD2116994.1"/>
    <property type="molecule type" value="Genomic_DNA"/>
</dbReference>
<evidence type="ECO:0000313" key="6">
    <source>
        <dbReference type="Proteomes" id="UP001597362"/>
    </source>
</evidence>
<dbReference type="Gene3D" id="2.60.40.4380">
    <property type="entry name" value="Translational regulator CsrA"/>
    <property type="match status" value="1"/>
</dbReference>
<evidence type="ECO:0000256" key="4">
    <source>
        <dbReference type="HAMAP-Rule" id="MF_00167"/>
    </source>
</evidence>
<dbReference type="PANTHER" id="PTHR34984">
    <property type="entry name" value="CARBON STORAGE REGULATOR"/>
    <property type="match status" value="1"/>
</dbReference>
<dbReference type="InterPro" id="IPR003751">
    <property type="entry name" value="CsrA"/>
</dbReference>
<dbReference type="NCBIfam" id="TIGR00202">
    <property type="entry name" value="csrA"/>
    <property type="match status" value="1"/>
</dbReference>
<comment type="function">
    <text evidence="4">A translational regulator that binds mRNA to regulate translation initiation and/or mRNA stability. Usually binds in the 5'-UTR at or near the Shine-Dalgarno sequence preventing ribosome-binding, thus repressing translation. Its main target seems to be the major flagellin gene, while its function is anatagonized by FliW.</text>
</comment>
<keyword evidence="4" id="KW-1005">Bacterial flagellum biogenesis</keyword>
<dbReference type="HAMAP" id="MF_00167">
    <property type="entry name" value="CsrA"/>
    <property type="match status" value="1"/>
</dbReference>
<comment type="caution">
    <text evidence="5">The sequence shown here is derived from an EMBL/GenBank/DDBJ whole genome shotgun (WGS) entry which is preliminary data.</text>
</comment>
<keyword evidence="2 4" id="KW-0810">Translation regulation</keyword>
<comment type="similarity">
    <text evidence="4">Belongs to the CsrA/RsmA family.</text>
</comment>
<dbReference type="Proteomes" id="UP001597362">
    <property type="component" value="Unassembled WGS sequence"/>
</dbReference>
<dbReference type="SUPFAM" id="SSF117130">
    <property type="entry name" value="CsrA-like"/>
    <property type="match status" value="1"/>
</dbReference>
<name>A0ABW4YMV0_9BACL</name>
<comment type="subcellular location">
    <subcellularLocation>
        <location evidence="4">Cytoplasm</location>
    </subcellularLocation>
</comment>
<sequence>MLVLKRKVGEVIKIGDEIEVHVLAVEGDVIKLGFEAPQHIQILRSELYEEIETENKQAILQQHEQKEKILDIFKKK</sequence>
<dbReference type="NCBIfam" id="NF002469">
    <property type="entry name" value="PRK01712.1"/>
    <property type="match status" value="1"/>
</dbReference>
<keyword evidence="3 4" id="KW-0694">RNA-binding</keyword>
<evidence type="ECO:0000313" key="5">
    <source>
        <dbReference type="EMBL" id="MFD2116994.1"/>
    </source>
</evidence>
<keyword evidence="6" id="KW-1185">Reference proteome</keyword>
<dbReference type="RefSeq" id="WP_377773711.1">
    <property type="nucleotide sequence ID" value="NZ_JBHUHO010000033.1"/>
</dbReference>
<comment type="subunit">
    <text evidence="4">Homodimer; the beta-strands of each monomer intercalate to form a hydrophobic core, while the alpha-helices form wings that extend away from the core.</text>
</comment>
<evidence type="ECO:0000256" key="1">
    <source>
        <dbReference type="ARBA" id="ARBA00022490"/>
    </source>
</evidence>
<proteinExistence type="inferred from homology"/>